<protein>
    <submittedName>
        <fullName evidence="1">Uncharacterized protein</fullName>
    </submittedName>
</protein>
<evidence type="ECO:0000313" key="1">
    <source>
        <dbReference type="EMBL" id="KAI4340218.1"/>
    </source>
</evidence>
<dbReference type="Proteomes" id="UP001057402">
    <property type="component" value="Chromosome 7"/>
</dbReference>
<evidence type="ECO:0000313" key="2">
    <source>
        <dbReference type="Proteomes" id="UP001057402"/>
    </source>
</evidence>
<dbReference type="EMBL" id="CM042886">
    <property type="protein sequence ID" value="KAI4340218.1"/>
    <property type="molecule type" value="Genomic_DNA"/>
</dbReference>
<gene>
    <name evidence="1" type="ORF">MLD38_025078</name>
</gene>
<reference evidence="2" key="1">
    <citation type="journal article" date="2023" name="Front. Plant Sci.">
        <title>Chromosomal-level genome assembly of Melastoma candidum provides insights into trichome evolution.</title>
        <authorList>
            <person name="Zhong Y."/>
            <person name="Wu W."/>
            <person name="Sun C."/>
            <person name="Zou P."/>
            <person name="Liu Y."/>
            <person name="Dai S."/>
            <person name="Zhou R."/>
        </authorList>
    </citation>
    <scope>NUCLEOTIDE SEQUENCE [LARGE SCALE GENOMIC DNA]</scope>
</reference>
<organism evidence="1 2">
    <name type="scientific">Melastoma candidum</name>
    <dbReference type="NCBI Taxonomy" id="119954"/>
    <lineage>
        <taxon>Eukaryota</taxon>
        <taxon>Viridiplantae</taxon>
        <taxon>Streptophyta</taxon>
        <taxon>Embryophyta</taxon>
        <taxon>Tracheophyta</taxon>
        <taxon>Spermatophyta</taxon>
        <taxon>Magnoliopsida</taxon>
        <taxon>eudicotyledons</taxon>
        <taxon>Gunneridae</taxon>
        <taxon>Pentapetalae</taxon>
        <taxon>rosids</taxon>
        <taxon>malvids</taxon>
        <taxon>Myrtales</taxon>
        <taxon>Melastomataceae</taxon>
        <taxon>Melastomatoideae</taxon>
        <taxon>Melastomateae</taxon>
        <taxon>Melastoma</taxon>
    </lineage>
</organism>
<proteinExistence type="predicted"/>
<comment type="caution">
    <text evidence="1">The sequence shown here is derived from an EMBL/GenBank/DDBJ whole genome shotgun (WGS) entry which is preliminary data.</text>
</comment>
<name>A0ACB9NVL7_9MYRT</name>
<accession>A0ACB9NVL7</accession>
<keyword evidence="2" id="KW-1185">Reference proteome</keyword>
<sequence>MGRRPKPRPAHPQLKAVPASPPVCGSSPVHGGGLPSEDATFLPEKSLVPTEIPSPLAEKVESLPPNAVQDILESQLKRKAKSIESSDASKLQKQCNGEVRRSVRLRNAVMALTNPDTDSQPLTPGYDKNEDMLQLCNEKQVPSSSYMEKDFEAKVDCLEKQVETLLGLMNAMHSKVQDLSLSGCAHHDDANNRTSHLDCEKKIAELMIANRDLTLKLEDAQTNVKLHERRLLLFSEVLDKLKNTILLFELSKAAEQLP</sequence>